<dbReference type="EMBL" id="JAOPHQ010000867">
    <property type="protein sequence ID" value="KAK0153103.1"/>
    <property type="molecule type" value="Genomic_DNA"/>
</dbReference>
<gene>
    <name evidence="5" type="primary">pol_165</name>
    <name evidence="5" type="ORF">N1851_005237</name>
</gene>
<comment type="caution">
    <text evidence="5">The sequence shown here is derived from an EMBL/GenBank/DDBJ whole genome shotgun (WGS) entry which is preliminary data.</text>
</comment>
<feature type="domain" description="Reverse transcriptase" evidence="4">
    <location>
        <begin position="708"/>
        <end position="849"/>
    </location>
</feature>
<dbReference type="Proteomes" id="UP001174136">
    <property type="component" value="Unassembled WGS sequence"/>
</dbReference>
<dbReference type="CDD" id="cd01644">
    <property type="entry name" value="RT_pepA17"/>
    <property type="match status" value="1"/>
</dbReference>
<dbReference type="InterPro" id="IPR043502">
    <property type="entry name" value="DNA/RNA_pol_sf"/>
</dbReference>
<dbReference type="EC" id="3.1.26.4" evidence="2"/>
<name>A0AA47N624_MERPO</name>
<evidence type="ECO:0000259" key="4">
    <source>
        <dbReference type="Pfam" id="PF00078"/>
    </source>
</evidence>
<comment type="similarity">
    <text evidence="1">Belongs to the beta type-B retroviral polymerase family. HERV class-II K(HML-2) pol subfamily.</text>
</comment>
<evidence type="ECO:0000256" key="3">
    <source>
        <dbReference type="SAM" id="MobiDB-lite"/>
    </source>
</evidence>
<protein>
    <recommendedName>
        <fullName evidence="2">ribonuclease H</fullName>
        <ecNumber evidence="2">3.1.26.4</ecNumber>
    </recommendedName>
</protein>
<dbReference type="InterPro" id="IPR000477">
    <property type="entry name" value="RT_dom"/>
</dbReference>
<dbReference type="Gene3D" id="3.30.70.270">
    <property type="match status" value="1"/>
</dbReference>
<keyword evidence="6" id="KW-1185">Reference proteome</keyword>
<evidence type="ECO:0000313" key="6">
    <source>
        <dbReference type="Proteomes" id="UP001174136"/>
    </source>
</evidence>
<dbReference type="PANTHER" id="PTHR47331">
    <property type="entry name" value="PHD-TYPE DOMAIN-CONTAINING PROTEIN"/>
    <property type="match status" value="1"/>
</dbReference>
<dbReference type="PANTHER" id="PTHR47331:SF5">
    <property type="entry name" value="RIBONUCLEASE H"/>
    <property type="match status" value="1"/>
</dbReference>
<feature type="region of interest" description="Disordered" evidence="3">
    <location>
        <begin position="201"/>
        <end position="223"/>
    </location>
</feature>
<dbReference type="SUPFAM" id="SSF56672">
    <property type="entry name" value="DNA/RNA polymerases"/>
    <property type="match status" value="1"/>
</dbReference>
<dbReference type="InterPro" id="IPR008042">
    <property type="entry name" value="Retrotrans_Pao"/>
</dbReference>
<dbReference type="GO" id="GO:0004523">
    <property type="term" value="F:RNA-DNA hybrid ribonuclease activity"/>
    <property type="evidence" value="ECO:0007669"/>
    <property type="project" value="UniProtKB-EC"/>
</dbReference>
<dbReference type="Gene3D" id="3.10.10.10">
    <property type="entry name" value="HIV Type 1 Reverse Transcriptase, subunit A, domain 1"/>
    <property type="match status" value="1"/>
</dbReference>
<proteinExistence type="inferred from homology"/>
<evidence type="ECO:0000256" key="2">
    <source>
        <dbReference type="ARBA" id="ARBA00012180"/>
    </source>
</evidence>
<organism evidence="5 6">
    <name type="scientific">Merluccius polli</name>
    <name type="common">Benguela hake</name>
    <name type="synonym">Merluccius cadenati</name>
    <dbReference type="NCBI Taxonomy" id="89951"/>
    <lineage>
        <taxon>Eukaryota</taxon>
        <taxon>Metazoa</taxon>
        <taxon>Chordata</taxon>
        <taxon>Craniata</taxon>
        <taxon>Vertebrata</taxon>
        <taxon>Euteleostomi</taxon>
        <taxon>Actinopterygii</taxon>
        <taxon>Neopterygii</taxon>
        <taxon>Teleostei</taxon>
        <taxon>Neoteleostei</taxon>
        <taxon>Acanthomorphata</taxon>
        <taxon>Zeiogadaria</taxon>
        <taxon>Gadariae</taxon>
        <taxon>Gadiformes</taxon>
        <taxon>Gadoidei</taxon>
        <taxon>Merlucciidae</taxon>
        <taxon>Merluccius</taxon>
    </lineage>
</organism>
<dbReference type="Pfam" id="PF00078">
    <property type="entry name" value="RVT_1"/>
    <property type="match status" value="1"/>
</dbReference>
<dbReference type="InterPro" id="IPR043128">
    <property type="entry name" value="Rev_trsase/Diguanyl_cyclase"/>
</dbReference>
<accession>A0AA47N624</accession>
<reference evidence="5" key="1">
    <citation type="journal article" date="2023" name="Front. Mar. Sci.">
        <title>A new Merluccius polli reference genome to investigate the effects of global change in West African waters.</title>
        <authorList>
            <person name="Mateo J.L."/>
            <person name="Blanco-Fernandez C."/>
            <person name="Garcia-Vazquez E."/>
            <person name="Machado-Schiaffino G."/>
        </authorList>
    </citation>
    <scope>NUCLEOTIDE SEQUENCE</scope>
    <source>
        <strain evidence="5">C29</strain>
        <tissue evidence="5">Fin</tissue>
    </source>
</reference>
<evidence type="ECO:0000256" key="1">
    <source>
        <dbReference type="ARBA" id="ARBA00010879"/>
    </source>
</evidence>
<sequence>MELLVATAFGIPKPRLPYFESGKESDFVLLNMALENLLDIHAHLSEQYKFQVLMDHLRLPSAYKLAKSYMHASTPYTSTLAALKAMYGQPRQLVQGEIASILHSPPVKLGDSNAFQEFALSVRSLIGMLRSVEGADGSELRCGSHVDRLLTKLPIRNRDSFVEHCLLRGILKEDSEQTYTLEDFSAWLQVKARAKIIAQQASGPASMERQEPVQRNPGRRATPTTMYLSNTAAAESQPEVQPSRGKGTTISGKPKFQPFCPYCNNKEHFLGTCPKVREFSTSQLRTWIERNDRCYRCARCHKPDKCTLKKPCNICKELHLTILHNIAHQVSTGPPTSEKSASGDAINLLVRAPRPVDTLYVDQPNRSPRVMLKVVPVLLINGRQRLWTYAILDDGSERTIILTSAVSQLQLKGSEEILNLRTVSHEVIPINGETISCSISPVGQKGIKFPIANAFTAPVLDLAEHSCPGSDLKREYSHLRGLPLPDFVHARPLILIGSDHSHLLVPKEPVHMGPCGGPIAVHTALGWAVQGPANALPRPPTSVAQALFTLCNTVSCPATAELMENVERLWRLDSFPHRKEKEVTWSKQDHYCLELLDMKTTVKETGGVSRYATPLLRAPNSPQLTSSTHNLMPWLRGTECRLKKDPELVEICNREILKLVEMEYVKEVDPNNDQPGSESWYVPHHIVKQASGKHRLVFNCSFQLHGLNLNHSLLPGPTLGPSLLGVLLRFREHSVAISGDIKSMFHRVHLLPADRPLLRFLWRAMAQATPPKTYEWQVLPFGTTCSPCCAIYALQRHAKEHQESDQEVLNSVLRAFYVDNCLQSFLSSATAKGLLDKLRATLSLGGFEICQWASNDPSVVKHLPPEARSVSTDLWLSRAGIDPQESTLGLRWSCLPDSLGYKHRVIPIKIPTLRLIYRTLASQYDPLGYILPYTTRAKVLVQDLWKTKQGWDDPITPAELADRWLKWERELADLSSIRLPRCYVPPCADQSGVYRELHVFCDASERAYGTVAYLRVHESQNHVHVAFIMAHFRVSPKRQLSMPQLELSAALVGAQLATTLKSELTLSLARIILWSDSTKVLTWLKSESCHYKLFVGTRIAEIQELTDSNDWRYVDSPNNPADALTRGKTLRDLAQPNCWTDGPSFLQNPETCWPVAPDVSHTSSLAGSTELRKAAMCLKVSAATSTLPNASQHQSWSDLITATEQTLTESDKAARGVAA</sequence>
<dbReference type="Pfam" id="PF05380">
    <property type="entry name" value="Peptidase_A17"/>
    <property type="match status" value="1"/>
</dbReference>
<dbReference type="AlphaFoldDB" id="A0AA47N624"/>
<evidence type="ECO:0000313" key="5">
    <source>
        <dbReference type="EMBL" id="KAK0153103.1"/>
    </source>
</evidence>